<dbReference type="PANTHER" id="PTHR33529:SF6">
    <property type="entry name" value="YJGP_YJGQ FAMILY PERMEASE"/>
    <property type="match status" value="1"/>
</dbReference>
<dbReference type="Proteomes" id="UP001168552">
    <property type="component" value="Unassembled WGS sequence"/>
</dbReference>
<dbReference type="PANTHER" id="PTHR33529">
    <property type="entry name" value="SLR0882 PROTEIN-RELATED"/>
    <property type="match status" value="1"/>
</dbReference>
<proteinExistence type="predicted"/>
<evidence type="ECO:0000256" key="4">
    <source>
        <dbReference type="ARBA" id="ARBA00022989"/>
    </source>
</evidence>
<feature type="transmembrane region" description="Helical" evidence="6">
    <location>
        <begin position="53"/>
        <end position="78"/>
    </location>
</feature>
<keyword evidence="5 6" id="KW-0472">Membrane</keyword>
<comment type="caution">
    <text evidence="7">The sequence shown here is derived from an EMBL/GenBank/DDBJ whole genome shotgun (WGS) entry which is preliminary data.</text>
</comment>
<keyword evidence="4 6" id="KW-1133">Transmembrane helix</keyword>
<evidence type="ECO:0000256" key="6">
    <source>
        <dbReference type="SAM" id="Phobius"/>
    </source>
</evidence>
<organism evidence="7 8">
    <name type="scientific">Shiella aurantiaca</name>
    <dbReference type="NCBI Taxonomy" id="3058365"/>
    <lineage>
        <taxon>Bacteria</taxon>
        <taxon>Pseudomonadati</taxon>
        <taxon>Bacteroidota</taxon>
        <taxon>Cytophagia</taxon>
        <taxon>Cytophagales</taxon>
        <taxon>Shiellaceae</taxon>
        <taxon>Shiella</taxon>
    </lineage>
</organism>
<comment type="subcellular location">
    <subcellularLocation>
        <location evidence="1">Cell membrane</location>
        <topology evidence="1">Multi-pass membrane protein</topology>
    </subcellularLocation>
</comment>
<feature type="transmembrane region" description="Helical" evidence="6">
    <location>
        <begin position="12"/>
        <end position="33"/>
    </location>
</feature>
<dbReference type="RefSeq" id="WP_320003916.1">
    <property type="nucleotide sequence ID" value="NZ_JAUHJS010000003.1"/>
</dbReference>
<evidence type="ECO:0000256" key="2">
    <source>
        <dbReference type="ARBA" id="ARBA00022475"/>
    </source>
</evidence>
<evidence type="ECO:0000313" key="7">
    <source>
        <dbReference type="EMBL" id="MDN4165391.1"/>
    </source>
</evidence>
<feature type="transmembrane region" description="Helical" evidence="6">
    <location>
        <begin position="451"/>
        <end position="471"/>
    </location>
</feature>
<gene>
    <name evidence="7" type="ORF">QWY31_07755</name>
</gene>
<dbReference type="InterPro" id="IPR005495">
    <property type="entry name" value="LptG/LptF_permease"/>
</dbReference>
<keyword evidence="2" id="KW-1003">Cell membrane</keyword>
<keyword evidence="3 6" id="KW-0812">Transmembrane</keyword>
<dbReference type="EMBL" id="JAUHJS010000003">
    <property type="protein sequence ID" value="MDN4165391.1"/>
    <property type="molecule type" value="Genomic_DNA"/>
</dbReference>
<protein>
    <submittedName>
        <fullName evidence="7">LptF/LptG family permease</fullName>
    </submittedName>
</protein>
<feature type="transmembrane region" description="Helical" evidence="6">
    <location>
        <begin position="508"/>
        <end position="527"/>
    </location>
</feature>
<dbReference type="Pfam" id="PF03739">
    <property type="entry name" value="LptF_LptG"/>
    <property type="match status" value="2"/>
</dbReference>
<reference evidence="7" key="1">
    <citation type="submission" date="2023-06" db="EMBL/GenBank/DDBJ databases">
        <title>Cytophagales bacterium Strain LB-30, isolated from soil.</title>
        <authorList>
            <person name="Liu B."/>
        </authorList>
    </citation>
    <scope>NUCLEOTIDE SEQUENCE</scope>
    <source>
        <strain evidence="7">LB-30</strain>
    </source>
</reference>
<evidence type="ECO:0000313" key="8">
    <source>
        <dbReference type="Proteomes" id="UP001168552"/>
    </source>
</evidence>
<feature type="transmembrane region" description="Helical" evidence="6">
    <location>
        <begin position="99"/>
        <end position="116"/>
    </location>
</feature>
<accession>A0ABT8F4M0</accession>
<evidence type="ECO:0000256" key="3">
    <source>
        <dbReference type="ARBA" id="ARBA00022692"/>
    </source>
</evidence>
<evidence type="ECO:0000256" key="1">
    <source>
        <dbReference type="ARBA" id="ARBA00004651"/>
    </source>
</evidence>
<evidence type="ECO:0000256" key="5">
    <source>
        <dbReference type="ARBA" id="ARBA00023136"/>
    </source>
</evidence>
<name>A0ABT8F4M0_9BACT</name>
<sequence length="558" mass="63114">MKKLDKLILNSFLGPFILTFLVVVFILLTQYMMKYFEDFVGKDLGAGVFAELLGYFSINMTPVAFPLAVLLSSLITFGNLGEHFELTAIKSAGISLTRVLLPIFIFVVFLSVLAFVNNDQIVPRANIKAYALLYDIRQTKPSLDLKEGAFYNGIPGYSIKVNKKFNDGETLKDIIIYNHTKDGGGNSDVILADSGKMYTILNDRYMMLELFDGKSFNESKNENAGRRAGDDINDFVRSEFDKSKIVFSLSSFEMQRTKEELFAHNRMMKNINQLQSDIDSMGRDVNKTRYDLFLGLGRYYNYHMSGQPALPADLFEFVKQDSALLASYEHLANPNPEALRTEIPADGVETPKTKEEPIKQIKEFKKKQIADKVGAIMLDVDTLKRKEPLSDTEIIALVEAKNDTEAEKKKVLKTATDRARYVMNNVKSQATRIRDRQSEMRVYEIEAKKKYSQAVACIIMFLIGAPLGAIIKRGGLGVPVLLSIIFFIVYYVFSMIGEKWAKSGAIDVDTGVWAANVLLLPLGLLFLRQARRDARLFESDFYAVLIERFRKRLGEKNS</sequence>
<keyword evidence="8" id="KW-1185">Reference proteome</keyword>
<feature type="transmembrane region" description="Helical" evidence="6">
    <location>
        <begin position="478"/>
        <end position="496"/>
    </location>
</feature>